<dbReference type="EMBL" id="JAUHHV010000004">
    <property type="protein sequence ID" value="KAK1426207.1"/>
    <property type="molecule type" value="Genomic_DNA"/>
</dbReference>
<name>A0AAD8KTT8_TARER</name>
<comment type="caution">
    <text evidence="1">The sequence shown here is derived from an EMBL/GenBank/DDBJ whole genome shotgun (WGS) entry which is preliminary data.</text>
</comment>
<organism evidence="1 2">
    <name type="scientific">Tagetes erecta</name>
    <name type="common">African marigold</name>
    <dbReference type="NCBI Taxonomy" id="13708"/>
    <lineage>
        <taxon>Eukaryota</taxon>
        <taxon>Viridiplantae</taxon>
        <taxon>Streptophyta</taxon>
        <taxon>Embryophyta</taxon>
        <taxon>Tracheophyta</taxon>
        <taxon>Spermatophyta</taxon>
        <taxon>Magnoliopsida</taxon>
        <taxon>eudicotyledons</taxon>
        <taxon>Gunneridae</taxon>
        <taxon>Pentapetalae</taxon>
        <taxon>asterids</taxon>
        <taxon>campanulids</taxon>
        <taxon>Asterales</taxon>
        <taxon>Asteraceae</taxon>
        <taxon>Asteroideae</taxon>
        <taxon>Heliantheae alliance</taxon>
        <taxon>Tageteae</taxon>
        <taxon>Tagetes</taxon>
    </lineage>
</organism>
<keyword evidence="2" id="KW-1185">Reference proteome</keyword>
<proteinExistence type="predicted"/>
<dbReference type="Proteomes" id="UP001229421">
    <property type="component" value="Unassembled WGS sequence"/>
</dbReference>
<evidence type="ECO:0000313" key="2">
    <source>
        <dbReference type="Proteomes" id="UP001229421"/>
    </source>
</evidence>
<evidence type="ECO:0000313" key="1">
    <source>
        <dbReference type="EMBL" id="KAK1426207.1"/>
    </source>
</evidence>
<protein>
    <submittedName>
        <fullName evidence="1">Uncharacterized protein</fullName>
    </submittedName>
</protein>
<dbReference type="AlphaFoldDB" id="A0AAD8KTT8"/>
<sequence>MRTLLQDKILELLRGDHESNLHARTTTAKGHTNEVKSHTNEVVSHVYNILMSTTLRRNVRDAMLLRKTTLNQSLYIHTYIQYKQYKYTHTTKSHRKPLRSSTLSLSKFSQILQFIIR</sequence>
<accession>A0AAD8KTT8</accession>
<gene>
    <name evidence="1" type="ORF">QVD17_14876</name>
</gene>
<reference evidence="1" key="1">
    <citation type="journal article" date="2023" name="bioRxiv">
        <title>Improved chromosome-level genome assembly for marigold (Tagetes erecta).</title>
        <authorList>
            <person name="Jiang F."/>
            <person name="Yuan L."/>
            <person name="Wang S."/>
            <person name="Wang H."/>
            <person name="Xu D."/>
            <person name="Wang A."/>
            <person name="Fan W."/>
        </authorList>
    </citation>
    <scope>NUCLEOTIDE SEQUENCE</scope>
    <source>
        <strain evidence="1">WSJ</strain>
        <tissue evidence="1">Leaf</tissue>
    </source>
</reference>